<evidence type="ECO:0000313" key="2">
    <source>
        <dbReference type="EMBL" id="MDQ9170726.1"/>
    </source>
</evidence>
<reference evidence="2 3" key="1">
    <citation type="submission" date="2023-08" db="EMBL/GenBank/DDBJ databases">
        <title>Oxalobacteraceae gen .nov., isolated from river sludge outside the plant.</title>
        <authorList>
            <person name="Zhao S.Y."/>
        </authorList>
    </citation>
    <scope>NUCLEOTIDE SEQUENCE [LARGE SCALE GENOMIC DNA]</scope>
    <source>
        <strain evidence="2 3">R-40</strain>
    </source>
</reference>
<feature type="region of interest" description="Disordered" evidence="1">
    <location>
        <begin position="43"/>
        <end position="84"/>
    </location>
</feature>
<evidence type="ECO:0000313" key="3">
    <source>
        <dbReference type="Proteomes" id="UP001225596"/>
    </source>
</evidence>
<dbReference type="RefSeq" id="WP_338436664.1">
    <property type="nucleotide sequence ID" value="NZ_JAUYVH010000005.1"/>
</dbReference>
<comment type="caution">
    <text evidence="2">The sequence shown here is derived from an EMBL/GenBank/DDBJ whole genome shotgun (WGS) entry which is preliminary data.</text>
</comment>
<dbReference type="EMBL" id="JAUYVH010000005">
    <property type="protein sequence ID" value="MDQ9170726.1"/>
    <property type="molecule type" value="Genomic_DNA"/>
</dbReference>
<sequence length="84" mass="9133">MNITDEMLKAAIAKSVEAGLLPRRALREEFDDAQEVMRSILQSALDSPHSAEATHGNQENSIIGDPVLSSISPRFIPAGLNNIY</sequence>
<accession>A0ABU1BP07</accession>
<dbReference type="Proteomes" id="UP001225596">
    <property type="component" value="Unassembled WGS sequence"/>
</dbReference>
<name>A0ABU1BP07_9BURK</name>
<evidence type="ECO:0000256" key="1">
    <source>
        <dbReference type="SAM" id="MobiDB-lite"/>
    </source>
</evidence>
<proteinExistence type="predicted"/>
<organism evidence="2 3">
    <name type="scientific">Keguizhuia sedimenti</name>
    <dbReference type="NCBI Taxonomy" id="3064264"/>
    <lineage>
        <taxon>Bacteria</taxon>
        <taxon>Pseudomonadati</taxon>
        <taxon>Pseudomonadota</taxon>
        <taxon>Betaproteobacteria</taxon>
        <taxon>Burkholderiales</taxon>
        <taxon>Oxalobacteraceae</taxon>
        <taxon>Keguizhuia</taxon>
    </lineage>
</organism>
<gene>
    <name evidence="2" type="ORF">Q8A64_09930</name>
</gene>
<keyword evidence="3" id="KW-1185">Reference proteome</keyword>
<protein>
    <submittedName>
        <fullName evidence="2">Uncharacterized protein</fullName>
    </submittedName>
</protein>